<feature type="compositionally biased region" description="Polar residues" evidence="1">
    <location>
        <begin position="192"/>
        <end position="203"/>
    </location>
</feature>
<feature type="compositionally biased region" description="Polar residues" evidence="1">
    <location>
        <begin position="31"/>
        <end position="51"/>
    </location>
</feature>
<evidence type="ECO:0000256" key="1">
    <source>
        <dbReference type="SAM" id="MobiDB-lite"/>
    </source>
</evidence>
<feature type="region of interest" description="Disordered" evidence="1">
    <location>
        <begin position="176"/>
        <end position="203"/>
    </location>
</feature>
<evidence type="ECO:0000313" key="3">
    <source>
        <dbReference type="Proteomes" id="UP001208570"/>
    </source>
</evidence>
<comment type="caution">
    <text evidence="2">The sequence shown here is derived from an EMBL/GenBank/DDBJ whole genome shotgun (WGS) entry which is preliminary data.</text>
</comment>
<accession>A0AAD9J096</accession>
<dbReference type="Proteomes" id="UP001208570">
    <property type="component" value="Unassembled WGS sequence"/>
</dbReference>
<organism evidence="2 3">
    <name type="scientific">Paralvinella palmiformis</name>
    <dbReference type="NCBI Taxonomy" id="53620"/>
    <lineage>
        <taxon>Eukaryota</taxon>
        <taxon>Metazoa</taxon>
        <taxon>Spiralia</taxon>
        <taxon>Lophotrochozoa</taxon>
        <taxon>Annelida</taxon>
        <taxon>Polychaeta</taxon>
        <taxon>Sedentaria</taxon>
        <taxon>Canalipalpata</taxon>
        <taxon>Terebellida</taxon>
        <taxon>Terebelliformia</taxon>
        <taxon>Alvinellidae</taxon>
        <taxon>Paralvinella</taxon>
    </lineage>
</organism>
<reference evidence="2" key="1">
    <citation type="journal article" date="2023" name="Mol. Biol. Evol.">
        <title>Third-Generation Sequencing Reveals the Adaptive Role of the Epigenome in Three Deep-Sea Polychaetes.</title>
        <authorList>
            <person name="Perez M."/>
            <person name="Aroh O."/>
            <person name="Sun Y."/>
            <person name="Lan Y."/>
            <person name="Juniper S.K."/>
            <person name="Young C.R."/>
            <person name="Angers B."/>
            <person name="Qian P.Y."/>
        </authorList>
    </citation>
    <scope>NUCLEOTIDE SEQUENCE</scope>
    <source>
        <strain evidence="2">P08H-3</strain>
    </source>
</reference>
<name>A0AAD9J096_9ANNE</name>
<evidence type="ECO:0000313" key="2">
    <source>
        <dbReference type="EMBL" id="KAK2144286.1"/>
    </source>
</evidence>
<feature type="region of interest" description="Disordered" evidence="1">
    <location>
        <begin position="29"/>
        <end position="55"/>
    </location>
</feature>
<keyword evidence="3" id="KW-1185">Reference proteome</keyword>
<sequence length="302" mass="34577">MEFNKEETIQKGVELKKRIARLKAEAEMEKSQNMSYNRLTNTDQTLQLQNPSRDDQDCLRPLNAVQQKNKQWKHMRLIPFEVRLTSEKATLVQRILAKHKNQLPGDRLYESCDDENIMTLNKHEKNHNNSDNLGKRPNSISTLIVNLQHDIICLHRDRKKLEDLLKQRSISDAQRPSELSLALADREEPYPDQSNTGSSSKGRSELIQNLFKQTETLTIKTQLHNVLKRDWDVYAQAANIEDVCVSGGLSNEKTREMLQVASASGEYHVDGNSYVGHYLECAQNCDQVGATFCALEILVFVL</sequence>
<gene>
    <name evidence="2" type="ORF">LSH36_771g00017</name>
</gene>
<dbReference type="EMBL" id="JAODUP010000771">
    <property type="protein sequence ID" value="KAK2144286.1"/>
    <property type="molecule type" value="Genomic_DNA"/>
</dbReference>
<dbReference type="AlphaFoldDB" id="A0AAD9J096"/>
<protein>
    <submittedName>
        <fullName evidence="2">Uncharacterized protein</fullName>
    </submittedName>
</protein>
<proteinExistence type="predicted"/>